<accession>A0A248LK07</accession>
<dbReference type="Proteomes" id="UP000197424">
    <property type="component" value="Chromosome"/>
</dbReference>
<feature type="transmembrane region" description="Helical" evidence="1">
    <location>
        <begin position="30"/>
        <end position="52"/>
    </location>
</feature>
<reference evidence="3" key="1">
    <citation type="submission" date="2017-06" db="EMBL/GenBank/DDBJ databases">
        <title>Whole genome sequence of Laribacter hongkongensis LHGZ1.</title>
        <authorList>
            <person name="Chen D."/>
            <person name="Wu H."/>
            <person name="Chen J."/>
        </authorList>
    </citation>
    <scope>NUCLEOTIDE SEQUENCE [LARGE SCALE GENOMIC DNA]</scope>
    <source>
        <strain evidence="3">LHGZ1</strain>
    </source>
</reference>
<keyword evidence="1" id="KW-0472">Membrane</keyword>
<evidence type="ECO:0000313" key="2">
    <source>
        <dbReference type="EMBL" id="ASJ24696.1"/>
    </source>
</evidence>
<proteinExistence type="predicted"/>
<dbReference type="EMBL" id="CP022115">
    <property type="protein sequence ID" value="ASJ24696.1"/>
    <property type="molecule type" value="Genomic_DNA"/>
</dbReference>
<evidence type="ECO:0000256" key="1">
    <source>
        <dbReference type="SAM" id="Phobius"/>
    </source>
</evidence>
<protein>
    <submittedName>
        <fullName evidence="2">Uncharacterized protein</fullName>
    </submittedName>
</protein>
<keyword evidence="1" id="KW-0812">Transmembrane</keyword>
<evidence type="ECO:0000313" key="3">
    <source>
        <dbReference type="Proteomes" id="UP000197424"/>
    </source>
</evidence>
<gene>
    <name evidence="2" type="ORF">LHGZ1_1865</name>
</gene>
<dbReference type="AlphaFoldDB" id="A0A248LK07"/>
<organism evidence="2 3">
    <name type="scientific">Laribacter hongkongensis</name>
    <dbReference type="NCBI Taxonomy" id="168471"/>
    <lineage>
        <taxon>Bacteria</taxon>
        <taxon>Pseudomonadati</taxon>
        <taxon>Pseudomonadota</taxon>
        <taxon>Betaproteobacteria</taxon>
        <taxon>Neisseriales</taxon>
        <taxon>Aquaspirillaceae</taxon>
        <taxon>Laribacter</taxon>
    </lineage>
</organism>
<name>A0A248LK07_9NEIS</name>
<sequence>MTDSRLLRITGIRLSCAGLYHPRPSLTVMVVSYMLIFLFLCDTTFVNATFALESATCRNENPTVSCSVQCRTQAQSSRVTAPA</sequence>
<keyword evidence="1" id="KW-1133">Transmembrane helix</keyword>